<dbReference type="Gene3D" id="3.40.640.10">
    <property type="entry name" value="Type I PLP-dependent aspartate aminotransferase-like (Major domain)"/>
    <property type="match status" value="1"/>
</dbReference>
<evidence type="ECO:0000256" key="5">
    <source>
        <dbReference type="ARBA" id="ARBA00013558"/>
    </source>
</evidence>
<evidence type="ECO:0000256" key="3">
    <source>
        <dbReference type="ARBA" id="ARBA00006490"/>
    </source>
</evidence>
<dbReference type="EMBL" id="SNXY01000006">
    <property type="protein sequence ID" value="TDP86672.1"/>
    <property type="molecule type" value="Genomic_DNA"/>
</dbReference>
<dbReference type="PIRSF" id="PIRSF005572">
    <property type="entry name" value="NifS"/>
    <property type="match status" value="1"/>
</dbReference>
<dbReference type="GO" id="GO:0046872">
    <property type="term" value="F:metal ion binding"/>
    <property type="evidence" value="ECO:0007669"/>
    <property type="project" value="UniProtKB-KW"/>
</dbReference>
<evidence type="ECO:0000256" key="9">
    <source>
        <dbReference type="ARBA" id="ARBA00023004"/>
    </source>
</evidence>
<dbReference type="GO" id="GO:0031071">
    <property type="term" value="F:cysteine desulfurase activity"/>
    <property type="evidence" value="ECO:0007669"/>
    <property type="project" value="UniProtKB-EC"/>
</dbReference>
<comment type="cofactor">
    <cofactor evidence="1 12">
        <name>pyridoxal 5'-phosphate</name>
        <dbReference type="ChEBI" id="CHEBI:597326"/>
    </cofactor>
</comment>
<keyword evidence="15" id="KW-1185">Reference proteome</keyword>
<evidence type="ECO:0000256" key="12">
    <source>
        <dbReference type="RuleBase" id="RU004504"/>
    </source>
</evidence>
<dbReference type="PROSITE" id="PS00595">
    <property type="entry name" value="AA_TRANSFER_CLASS_5"/>
    <property type="match status" value="1"/>
</dbReference>
<dbReference type="PANTHER" id="PTHR11601">
    <property type="entry name" value="CYSTEINE DESULFURYLASE FAMILY MEMBER"/>
    <property type="match status" value="1"/>
</dbReference>
<evidence type="ECO:0000313" key="14">
    <source>
        <dbReference type="EMBL" id="TDP86672.1"/>
    </source>
</evidence>
<comment type="catalytic activity">
    <reaction evidence="11">
        <text>(sulfur carrier)-H + L-cysteine = (sulfur carrier)-SH + L-alanine</text>
        <dbReference type="Rhea" id="RHEA:43892"/>
        <dbReference type="Rhea" id="RHEA-COMP:14737"/>
        <dbReference type="Rhea" id="RHEA-COMP:14739"/>
        <dbReference type="ChEBI" id="CHEBI:29917"/>
        <dbReference type="ChEBI" id="CHEBI:35235"/>
        <dbReference type="ChEBI" id="CHEBI:57972"/>
        <dbReference type="ChEBI" id="CHEBI:64428"/>
        <dbReference type="EC" id="2.8.1.7"/>
    </reaction>
</comment>
<evidence type="ECO:0000256" key="11">
    <source>
        <dbReference type="ARBA" id="ARBA00050776"/>
    </source>
</evidence>
<keyword evidence="6" id="KW-0808">Transferase</keyword>
<evidence type="ECO:0000256" key="2">
    <source>
        <dbReference type="ARBA" id="ARBA00003120"/>
    </source>
</evidence>
<dbReference type="InterPro" id="IPR015424">
    <property type="entry name" value="PyrdxlP-dep_Trfase"/>
</dbReference>
<organism evidence="14 15">
    <name type="scientific">Oharaeibacter diazotrophicus</name>
    <dbReference type="NCBI Taxonomy" id="1920512"/>
    <lineage>
        <taxon>Bacteria</taxon>
        <taxon>Pseudomonadati</taxon>
        <taxon>Pseudomonadota</taxon>
        <taxon>Alphaproteobacteria</taxon>
        <taxon>Hyphomicrobiales</taxon>
        <taxon>Pleomorphomonadaceae</taxon>
        <taxon>Oharaeibacter</taxon>
    </lineage>
</organism>
<evidence type="ECO:0000259" key="13">
    <source>
        <dbReference type="Pfam" id="PF00266"/>
    </source>
</evidence>
<dbReference type="Pfam" id="PF00266">
    <property type="entry name" value="Aminotran_5"/>
    <property type="match status" value="1"/>
</dbReference>
<dbReference type="EC" id="2.8.1.7" evidence="4"/>
<feature type="domain" description="Aminotransferase class V" evidence="13">
    <location>
        <begin position="7"/>
        <end position="371"/>
    </location>
</feature>
<evidence type="ECO:0000256" key="8">
    <source>
        <dbReference type="ARBA" id="ARBA00022898"/>
    </source>
</evidence>
<protein>
    <recommendedName>
        <fullName evidence="5">Cysteine desulfurase</fullName>
        <ecNumber evidence="4">2.8.1.7</ecNumber>
    </recommendedName>
</protein>
<proteinExistence type="inferred from homology"/>
<dbReference type="InterPro" id="IPR000192">
    <property type="entry name" value="Aminotrans_V_dom"/>
</dbReference>
<dbReference type="PANTHER" id="PTHR11601:SF34">
    <property type="entry name" value="CYSTEINE DESULFURASE"/>
    <property type="match status" value="1"/>
</dbReference>
<dbReference type="Proteomes" id="UP000294547">
    <property type="component" value="Unassembled WGS sequence"/>
</dbReference>
<evidence type="ECO:0000313" key="15">
    <source>
        <dbReference type="Proteomes" id="UP000294547"/>
    </source>
</evidence>
<sequence length="391" mass="39521">MAEERLYMDWNAGAPARPSVRALVADLLTRTGNPSSVHAEGRAARAAVEAARREIAALVGAEAKGVTFTSGGTEASVTVLAPDWTLFGRPHRFDRLLVSAVEHPSVARGGRFPADRVETVPVDGDGVVDLGALDRRLGEIAAAGERAIVSVMLANNETGAVQPVAEVARVGRAHGALVHADAVQAAGRMAVDLAGLGVDVLTLSAHKIGGIQGAGAIVRGAHGFAFPPLLTGGGQEGFARAGTESVAAIAAFGLAAREALAEIAEMPAVAARRDRIEAAIRAAAPSAAIFAAGAARLPNTTAFAIPGLPAETALIAFDLAGIALSAGSACSSGKVRPSGVLTAMGVPEALAKGGLRVSIGPTTDDADVDRFAATFARINADMTKRHGTKVA</sequence>
<dbReference type="AlphaFoldDB" id="A0A4R6RJR9"/>
<evidence type="ECO:0000256" key="1">
    <source>
        <dbReference type="ARBA" id="ARBA00001933"/>
    </source>
</evidence>
<keyword evidence="10" id="KW-0411">Iron-sulfur</keyword>
<evidence type="ECO:0000256" key="7">
    <source>
        <dbReference type="ARBA" id="ARBA00022723"/>
    </source>
</evidence>
<gene>
    <name evidence="14" type="ORF">EDD54_0551</name>
</gene>
<evidence type="ECO:0000256" key="4">
    <source>
        <dbReference type="ARBA" id="ARBA00012239"/>
    </source>
</evidence>
<accession>A0A4R6RJR9</accession>
<comment type="caution">
    <text evidence="14">The sequence shown here is derived from an EMBL/GenBank/DDBJ whole genome shotgun (WGS) entry which is preliminary data.</text>
</comment>
<dbReference type="InterPro" id="IPR015422">
    <property type="entry name" value="PyrdxlP-dep_Trfase_small"/>
</dbReference>
<dbReference type="OrthoDB" id="9808002at2"/>
<dbReference type="SUPFAM" id="SSF53383">
    <property type="entry name" value="PLP-dependent transferases"/>
    <property type="match status" value="1"/>
</dbReference>
<name>A0A4R6RJR9_9HYPH</name>
<dbReference type="Gene3D" id="1.10.260.50">
    <property type="match status" value="1"/>
</dbReference>
<reference evidence="14 15" key="1">
    <citation type="submission" date="2019-03" db="EMBL/GenBank/DDBJ databases">
        <title>Genomic Encyclopedia of Type Strains, Phase IV (KMG-IV): sequencing the most valuable type-strain genomes for metagenomic binning, comparative biology and taxonomic classification.</title>
        <authorList>
            <person name="Goeker M."/>
        </authorList>
    </citation>
    <scope>NUCLEOTIDE SEQUENCE [LARGE SCALE GENOMIC DNA]</scope>
    <source>
        <strain evidence="14 15">DSM 102969</strain>
    </source>
</reference>
<dbReference type="GO" id="GO:0051536">
    <property type="term" value="F:iron-sulfur cluster binding"/>
    <property type="evidence" value="ECO:0007669"/>
    <property type="project" value="UniProtKB-KW"/>
</dbReference>
<keyword evidence="8" id="KW-0663">Pyridoxal phosphate</keyword>
<dbReference type="RefSeq" id="WP_126536799.1">
    <property type="nucleotide sequence ID" value="NZ_BSPM01000008.1"/>
</dbReference>
<evidence type="ECO:0000256" key="6">
    <source>
        <dbReference type="ARBA" id="ARBA00022679"/>
    </source>
</evidence>
<dbReference type="InterPro" id="IPR016454">
    <property type="entry name" value="Cysteine_dSase"/>
</dbReference>
<dbReference type="InterPro" id="IPR020578">
    <property type="entry name" value="Aminotrans_V_PyrdxlP_BS"/>
</dbReference>
<evidence type="ECO:0000256" key="10">
    <source>
        <dbReference type="ARBA" id="ARBA00023014"/>
    </source>
</evidence>
<comment type="similarity">
    <text evidence="3">Belongs to the class-V pyridoxal-phosphate-dependent aminotransferase family. NifS/IscS subfamily.</text>
</comment>
<keyword evidence="7" id="KW-0479">Metal-binding</keyword>
<comment type="function">
    <text evidence="2">Catalyzes the removal of elemental sulfur atoms from cysteine to produce alanine. Seems to participate in the biosynthesis of the nitrogenase metalloclusters by providing the inorganic sulfur required for the Fe-S core formation.</text>
</comment>
<dbReference type="Gene3D" id="3.90.1150.10">
    <property type="entry name" value="Aspartate Aminotransferase, domain 1"/>
    <property type="match status" value="1"/>
</dbReference>
<dbReference type="InterPro" id="IPR015421">
    <property type="entry name" value="PyrdxlP-dep_Trfase_major"/>
</dbReference>
<keyword evidence="9" id="KW-0408">Iron</keyword>